<dbReference type="Gene3D" id="3.40.50.2000">
    <property type="entry name" value="Glycogen Phosphorylase B"/>
    <property type="match status" value="1"/>
</dbReference>
<dbReference type="InterPro" id="IPR011990">
    <property type="entry name" value="TPR-like_helical_dom_sf"/>
</dbReference>
<sequence length="632" mass="70059">MSKQSLSIPYRDEAAANFDTLIAQADGLFSARRMNAAMNAYCRALLLHPHNAHALHRMALACVHTGEVERARYFLAQAVRAAPEHAELWEHAGLVAAMQDDHATAEAYYRRALVLSVNTASLHRNLADSLRRAGKLTDALTHYERALEIEPCLHHALRAAARISAELGKTEDAADYWLRAWALTPARLQDGFDLIAALARDNRSHELNDVLEQLRTRCAHHAESLKSLAFVLNSHDRFRDALSVARQGLAVDPHHPLLHHNAARALSMLGRLAESLPHGLEAARLLPDNAHLQFQLAGVQLGLGDFAAGWRRYKWFYALPGKDKERVHPSFPEWQGEPVAGCQFLLVGEQGRGDEIQCLRFAAWLHRQGAAVDVLVSQPIVALAASMTGVRSVFATLPPGPYHYHCLMLSMPEPMKLDVSMLPIAMPYLIADPCKTRDWHAHLEAISPRGTNAKRRRVGIVWAGSPAHALDRFRSIRLDALKPLFALPDIAWYSLQKGEQEHDSESLAGTYGDFHTLGPMIHDFADTLAILHSLDLLITVDTSVAHLAGAAALPVWVMVPAYGEWRWLTERTDSPWYPSMRLFRQREPGAWAPIVDEIAGALRAWLDAPLRCTSSGCPARVQTSGPEEAPTP</sequence>
<dbReference type="PANTHER" id="PTHR44227">
    <property type="match status" value="1"/>
</dbReference>
<dbReference type="Pfam" id="PF13432">
    <property type="entry name" value="TPR_16"/>
    <property type="match status" value="1"/>
</dbReference>
<gene>
    <name evidence="4" type="ORF">GGD41_003748</name>
</gene>
<dbReference type="InterPro" id="IPR052346">
    <property type="entry name" value="O-mannosyl-transferase_TMTC"/>
</dbReference>
<dbReference type="SUPFAM" id="SSF48452">
    <property type="entry name" value="TPR-like"/>
    <property type="match status" value="1"/>
</dbReference>
<feature type="repeat" description="TPR" evidence="3">
    <location>
        <begin position="120"/>
        <end position="153"/>
    </location>
</feature>
<keyword evidence="2 3" id="KW-0802">TPR repeat</keyword>
<dbReference type="EMBL" id="JACCAU010000001">
    <property type="protein sequence ID" value="NYH16520.1"/>
    <property type="molecule type" value="Genomic_DNA"/>
</dbReference>
<dbReference type="PANTHER" id="PTHR44227:SF3">
    <property type="entry name" value="PROTEIN O-MANNOSYL-TRANSFERASE TMTC4"/>
    <property type="match status" value="1"/>
</dbReference>
<protein>
    <submittedName>
        <fullName evidence="4">Tetratricopeptide (TPR) repeat protein</fullName>
    </submittedName>
</protein>
<dbReference type="Gene3D" id="1.25.40.10">
    <property type="entry name" value="Tetratricopeptide repeat domain"/>
    <property type="match status" value="2"/>
</dbReference>
<reference evidence="4 5" key="1">
    <citation type="submission" date="2020-07" db="EMBL/GenBank/DDBJ databases">
        <title>Exploring microbial biodiversity for novel pathways involved in the catabolism of aromatic compounds derived from lignin.</title>
        <authorList>
            <person name="Elkins J."/>
        </authorList>
    </citation>
    <scope>NUCLEOTIDE SEQUENCE [LARGE SCALE GENOMIC DNA]</scope>
    <source>
        <strain evidence="4 5">H2C3B</strain>
    </source>
</reference>
<dbReference type="Pfam" id="PF14559">
    <property type="entry name" value="TPR_19"/>
    <property type="match status" value="1"/>
</dbReference>
<dbReference type="AlphaFoldDB" id="A0A7Z0B1F1"/>
<name>A0A7Z0B1F1_9BURK</name>
<dbReference type="RefSeq" id="WP_373565711.1">
    <property type="nucleotide sequence ID" value="NZ_JACCAU010000001.1"/>
</dbReference>
<dbReference type="PROSITE" id="PS50293">
    <property type="entry name" value="TPR_REGION"/>
    <property type="match status" value="1"/>
</dbReference>
<dbReference type="Pfam" id="PF07719">
    <property type="entry name" value="TPR_2"/>
    <property type="match status" value="1"/>
</dbReference>
<dbReference type="SUPFAM" id="SSF53756">
    <property type="entry name" value="UDP-Glycosyltransferase/glycogen phosphorylase"/>
    <property type="match status" value="1"/>
</dbReference>
<organism evidence="4 5">
    <name type="scientific">Paraburkholderia bryophila</name>
    <dbReference type="NCBI Taxonomy" id="420952"/>
    <lineage>
        <taxon>Bacteria</taxon>
        <taxon>Pseudomonadati</taxon>
        <taxon>Pseudomonadota</taxon>
        <taxon>Betaproteobacteria</taxon>
        <taxon>Burkholderiales</taxon>
        <taxon>Burkholderiaceae</taxon>
        <taxon>Paraburkholderia</taxon>
    </lineage>
</organism>
<dbReference type="InterPro" id="IPR019734">
    <property type="entry name" value="TPR_rpt"/>
</dbReference>
<dbReference type="SMART" id="SM00028">
    <property type="entry name" value="TPR"/>
    <property type="match status" value="7"/>
</dbReference>
<evidence type="ECO:0000313" key="5">
    <source>
        <dbReference type="Proteomes" id="UP000572540"/>
    </source>
</evidence>
<proteinExistence type="predicted"/>
<evidence type="ECO:0000256" key="3">
    <source>
        <dbReference type="PROSITE-ProRule" id="PRU00339"/>
    </source>
</evidence>
<dbReference type="PROSITE" id="PS50005">
    <property type="entry name" value="TPR"/>
    <property type="match status" value="1"/>
</dbReference>
<evidence type="ECO:0000313" key="4">
    <source>
        <dbReference type="EMBL" id="NYH16520.1"/>
    </source>
</evidence>
<evidence type="ECO:0000256" key="1">
    <source>
        <dbReference type="ARBA" id="ARBA00022737"/>
    </source>
</evidence>
<dbReference type="InterPro" id="IPR013105">
    <property type="entry name" value="TPR_2"/>
</dbReference>
<comment type="caution">
    <text evidence="4">The sequence shown here is derived from an EMBL/GenBank/DDBJ whole genome shotgun (WGS) entry which is preliminary data.</text>
</comment>
<dbReference type="Proteomes" id="UP000572540">
    <property type="component" value="Unassembled WGS sequence"/>
</dbReference>
<evidence type="ECO:0000256" key="2">
    <source>
        <dbReference type="ARBA" id="ARBA00022803"/>
    </source>
</evidence>
<accession>A0A7Z0B1F1</accession>
<keyword evidence="1" id="KW-0677">Repeat</keyword>